<dbReference type="InterPro" id="IPR043151">
    <property type="entry name" value="BAH_sf"/>
</dbReference>
<dbReference type="GO" id="GO:0003688">
    <property type="term" value="F:DNA replication origin binding"/>
    <property type="evidence" value="ECO:0007669"/>
    <property type="project" value="TreeGrafter"/>
</dbReference>
<sequence>MFPEARLGTGNPRGIHGECSERGMGDSKRQTVRTLSAEGRAFVHHCGWQLLGGCRMLLGQGPLSSLQRHGPANEPLDGMNHGLLLVISQLWTVGDVVEAELGKRRVLGEICQLIQDEQKELKMVLRHLLGRSEMELRNLSREAIQERELVDSKEILELPLATLLEKVTVLTEEEFLEFMEDETIDLASLGTRPFFCRHQLESSDSLWSAEWNDENRKKRRQEALRLFRPDENVVSKVPLAPTNPKELLMRAATALKAGAANGDLPGRETEQERVMDFLRTSVKDGGRKEVLYVSGVPGTGKTASVLEAVRRLQAARKPQVQSVYVNAMCESPEDKKIFGHGFTGGLSKVANRDIVLAAVANDGFAVRHASDALRADREVALTAVRTNGSAVQYVAGCLAEDREVALTAVRSSGAALRYVVPKFRSDREVVLEAVRSYGQALKFVDEQLRCDEDVALAAVTSDFTAFQHVPLALKANRLIALAAVKQSARIFKSLPEDVKADREVALAAVSNDGFLLTLITPKLQHDRNIVLAAVSNSAVLAYASEEMQGDREIVLAAVRHEGTMLQFSSGKLKSDAEVVLTAVKCNGFAIIYADGKLRACREVMLEAVRNSGSVLQWAPAQLKEDLQVALAAVASNPAATKPLG</sequence>
<dbReference type="Pfam" id="PF13475">
    <property type="entry name" value="DUF4116"/>
    <property type="match status" value="6"/>
</dbReference>
<protein>
    <recommendedName>
        <fullName evidence="2">DUF4116 domain-containing protein</fullName>
    </recommendedName>
</protein>
<dbReference type="Gene3D" id="3.40.50.300">
    <property type="entry name" value="P-loop containing nucleotide triphosphate hydrolases"/>
    <property type="match status" value="1"/>
</dbReference>
<dbReference type="EMBL" id="CAMXCT020002846">
    <property type="protein sequence ID" value="CAL1154221.1"/>
    <property type="molecule type" value="Genomic_DNA"/>
</dbReference>
<dbReference type="AlphaFoldDB" id="A0A9P1D0S5"/>
<evidence type="ECO:0000256" key="1">
    <source>
        <dbReference type="SAM" id="MobiDB-lite"/>
    </source>
</evidence>
<feature type="region of interest" description="Disordered" evidence="1">
    <location>
        <begin position="1"/>
        <end position="27"/>
    </location>
</feature>
<dbReference type="SUPFAM" id="SSF52540">
    <property type="entry name" value="P-loop containing nucleoside triphosphate hydrolases"/>
    <property type="match status" value="1"/>
</dbReference>
<dbReference type="EMBL" id="CAMXCT030002846">
    <property type="protein sequence ID" value="CAL4788158.1"/>
    <property type="molecule type" value="Genomic_DNA"/>
</dbReference>
<gene>
    <name evidence="3" type="ORF">C1SCF055_LOCUS26934</name>
</gene>
<proteinExistence type="predicted"/>
<comment type="caution">
    <text evidence="3">The sequence shown here is derived from an EMBL/GenBank/DDBJ whole genome shotgun (WGS) entry which is preliminary data.</text>
</comment>
<dbReference type="GO" id="GO:0006270">
    <property type="term" value="P:DNA replication initiation"/>
    <property type="evidence" value="ECO:0007669"/>
    <property type="project" value="TreeGrafter"/>
</dbReference>
<feature type="domain" description="DUF4116" evidence="2">
    <location>
        <begin position="600"/>
        <end position="637"/>
    </location>
</feature>
<feature type="domain" description="DUF4116" evidence="2">
    <location>
        <begin position="351"/>
        <end position="394"/>
    </location>
</feature>
<dbReference type="Proteomes" id="UP001152797">
    <property type="component" value="Unassembled WGS sequence"/>
</dbReference>
<dbReference type="Gene3D" id="2.30.30.490">
    <property type="match status" value="1"/>
</dbReference>
<dbReference type="EMBL" id="CAMXCT010002846">
    <property type="protein sequence ID" value="CAI4000846.1"/>
    <property type="molecule type" value="Genomic_DNA"/>
</dbReference>
<reference evidence="4" key="2">
    <citation type="submission" date="2024-04" db="EMBL/GenBank/DDBJ databases">
        <authorList>
            <person name="Chen Y."/>
            <person name="Shah S."/>
            <person name="Dougan E. K."/>
            <person name="Thang M."/>
            <person name="Chan C."/>
        </authorList>
    </citation>
    <scope>NUCLEOTIDE SEQUENCE [LARGE SCALE GENOMIC DNA]</scope>
</reference>
<accession>A0A9P1D0S5</accession>
<dbReference type="PANTHER" id="PTHR10763">
    <property type="entry name" value="CELL DIVISION CONTROL PROTEIN 6-RELATED"/>
    <property type="match status" value="1"/>
</dbReference>
<evidence type="ECO:0000313" key="3">
    <source>
        <dbReference type="EMBL" id="CAI4000846.1"/>
    </source>
</evidence>
<reference evidence="3" key="1">
    <citation type="submission" date="2022-10" db="EMBL/GenBank/DDBJ databases">
        <authorList>
            <person name="Chen Y."/>
            <person name="Dougan E. K."/>
            <person name="Chan C."/>
            <person name="Rhodes N."/>
            <person name="Thang M."/>
        </authorList>
    </citation>
    <scope>NUCLEOTIDE SEQUENCE</scope>
</reference>
<dbReference type="InterPro" id="IPR050311">
    <property type="entry name" value="ORC1/CDC6"/>
</dbReference>
<dbReference type="InterPro" id="IPR025197">
    <property type="entry name" value="DUF4116"/>
</dbReference>
<dbReference type="PANTHER" id="PTHR10763:SF26">
    <property type="entry name" value="CELL DIVISION CONTROL PROTEIN 6 HOMOLOG"/>
    <property type="match status" value="1"/>
</dbReference>
<feature type="domain" description="DUF4116" evidence="2">
    <location>
        <begin position="501"/>
        <end position="548"/>
    </location>
</feature>
<dbReference type="InterPro" id="IPR027417">
    <property type="entry name" value="P-loop_NTPase"/>
</dbReference>
<dbReference type="OrthoDB" id="1926878at2759"/>
<feature type="compositionally biased region" description="Basic and acidic residues" evidence="1">
    <location>
        <begin position="15"/>
        <end position="27"/>
    </location>
</feature>
<feature type="domain" description="DUF4116" evidence="2">
    <location>
        <begin position="550"/>
        <end position="598"/>
    </location>
</feature>
<name>A0A9P1D0S5_9DINO</name>
<feature type="domain" description="DUF4116" evidence="2">
    <location>
        <begin position="401"/>
        <end position="449"/>
    </location>
</feature>
<evidence type="ECO:0000259" key="2">
    <source>
        <dbReference type="Pfam" id="PF13475"/>
    </source>
</evidence>
<dbReference type="GO" id="GO:0033314">
    <property type="term" value="P:mitotic DNA replication checkpoint signaling"/>
    <property type="evidence" value="ECO:0007669"/>
    <property type="project" value="TreeGrafter"/>
</dbReference>
<evidence type="ECO:0000313" key="4">
    <source>
        <dbReference type="EMBL" id="CAL1154221.1"/>
    </source>
</evidence>
<feature type="domain" description="DUF4116" evidence="2">
    <location>
        <begin position="451"/>
        <end position="498"/>
    </location>
</feature>
<evidence type="ECO:0000313" key="5">
    <source>
        <dbReference type="Proteomes" id="UP001152797"/>
    </source>
</evidence>
<keyword evidence="5" id="KW-1185">Reference proteome</keyword>
<organism evidence="3">
    <name type="scientific">Cladocopium goreaui</name>
    <dbReference type="NCBI Taxonomy" id="2562237"/>
    <lineage>
        <taxon>Eukaryota</taxon>
        <taxon>Sar</taxon>
        <taxon>Alveolata</taxon>
        <taxon>Dinophyceae</taxon>
        <taxon>Suessiales</taxon>
        <taxon>Symbiodiniaceae</taxon>
        <taxon>Cladocopium</taxon>
    </lineage>
</organism>